<gene>
    <name evidence="1" type="ORF">BBO_07479</name>
</gene>
<dbReference type="InterPro" id="IPR016084">
    <property type="entry name" value="Haem_Oase-like_multi-hlx"/>
</dbReference>
<dbReference type="Proteomes" id="UP000076863">
    <property type="component" value="Unassembled WGS sequence"/>
</dbReference>
<comment type="caution">
    <text evidence="1">The sequence shown here is derived from an EMBL/GenBank/DDBJ whole genome shotgun (WGS) entry which is preliminary data.</text>
</comment>
<protein>
    <submittedName>
        <fullName evidence="1">ABC transporter</fullName>
    </submittedName>
</protein>
<dbReference type="Gene3D" id="1.20.910.10">
    <property type="entry name" value="Heme oxygenase-like"/>
    <property type="match status" value="1"/>
</dbReference>
<keyword evidence="2" id="KW-1185">Reference proteome</keyword>
<proteinExistence type="predicted"/>
<evidence type="ECO:0000313" key="1">
    <source>
        <dbReference type="EMBL" id="OAA37771.1"/>
    </source>
</evidence>
<name>A0A166ZC51_9HYPO</name>
<reference evidence="1 2" key="1">
    <citation type="journal article" date="2016" name="Genome Biol. Evol.">
        <title>Divergent and convergent evolution of fungal pathogenicity.</title>
        <authorList>
            <person name="Shang Y."/>
            <person name="Xiao G."/>
            <person name="Zheng P."/>
            <person name="Cen K."/>
            <person name="Zhan S."/>
            <person name="Wang C."/>
        </authorList>
    </citation>
    <scope>NUCLEOTIDE SEQUENCE [LARGE SCALE GENOMIC DNA]</scope>
    <source>
        <strain evidence="1 2">RCEF 3172</strain>
    </source>
</reference>
<dbReference type="SMART" id="SM01236">
    <property type="entry name" value="Haem_oxygenase_2"/>
    <property type="match status" value="1"/>
</dbReference>
<sequence>MALFSSFALFSASYMPRLTSMDPSRVADGFSHLVAPLLVILLFLGIRHSRWTKTATPVTSVCSTAAQEHSQAKKATPDATQHKSTERYRRMFFQLQNLEDYPEVLEPARQQLLAMFSHALSVALTEPAHRNSSSSSSSSSSSILSLENYSAEAMSLFLRDAHEKTLSGWSDYLERRKQGQGPELFATAEQAKDWLVQQAPVKFVDGAWLGHVHKITTPFPFRSVTKHAWQVLSEELGDGDPDKHHVTLYRKLLESIGRPLPSGHSADFVQASEWKRGDNHGIWEAAVGQLAISLFPNEFLPEILGFNMHYEQVRLDTMQVAHELTHYGIDPYYFLIHISIDNADSGHTAMASHAVVQYLDILRAREGEAAVGHAWKRIQVGHVLSQTLGCYPCSSNAKLGSESLQVLPSALGTQVLGIFRSKASVSRGIHYRSRARIGPYALHEWLLETMRIEANELDLLRALSRAKPWVVAGNSRKSLLVRELSWGGRMFGAFTKNEVTTICQWIDALRPESDSLLYWEFTQRQPVTSREAVAELQDPASHHPYVPAGNAASILDTFNSYMTTNACQGFDLGAWDALTKHPSLNTISCDRLPDIIALWFAHISLLENTINTPSRTADPVHLSILRLLRAQAGFGIESDIVAGMDEVRRDFCTSLVDIGLELTQKLSRIAISAKPQTLKQVFLLVASHGQGWESFQFANDMLQWGARPSANLGFLLGLALAFVEFKHAVGRAPNLLGPKSRLLLEAIVAREKRCLEECARELQRADDALYKDLLRGNYLAISTLPNCI</sequence>
<dbReference type="AlphaFoldDB" id="A0A166ZC51"/>
<evidence type="ECO:0000313" key="2">
    <source>
        <dbReference type="Proteomes" id="UP000076863"/>
    </source>
</evidence>
<dbReference type="EMBL" id="AZHA01000029">
    <property type="protein sequence ID" value="OAA37771.1"/>
    <property type="molecule type" value="Genomic_DNA"/>
</dbReference>
<dbReference type="Pfam" id="PF14518">
    <property type="entry name" value="Haem_oxygenas_2"/>
    <property type="match status" value="1"/>
</dbReference>
<dbReference type="OrthoDB" id="10057598at2759"/>
<accession>A0A166ZC51</accession>
<organism evidence="1 2">
    <name type="scientific">Beauveria brongniartii RCEF 3172</name>
    <dbReference type="NCBI Taxonomy" id="1081107"/>
    <lineage>
        <taxon>Eukaryota</taxon>
        <taxon>Fungi</taxon>
        <taxon>Dikarya</taxon>
        <taxon>Ascomycota</taxon>
        <taxon>Pezizomycotina</taxon>
        <taxon>Sordariomycetes</taxon>
        <taxon>Hypocreomycetidae</taxon>
        <taxon>Hypocreales</taxon>
        <taxon>Cordycipitaceae</taxon>
        <taxon>Beauveria</taxon>
        <taxon>Beauveria brongniartii</taxon>
    </lineage>
</organism>